<evidence type="ECO:0000313" key="2">
    <source>
        <dbReference type="Proteomes" id="UP001176806"/>
    </source>
</evidence>
<name>A0ABT8WQB8_9FLAO</name>
<protein>
    <submittedName>
        <fullName evidence="1">Uncharacterized protein</fullName>
    </submittedName>
</protein>
<organism evidence="1 2">
    <name type="scientific">Flavivirga jejuensis</name>
    <dbReference type="NCBI Taxonomy" id="870487"/>
    <lineage>
        <taxon>Bacteria</taxon>
        <taxon>Pseudomonadati</taxon>
        <taxon>Bacteroidota</taxon>
        <taxon>Flavobacteriia</taxon>
        <taxon>Flavobacteriales</taxon>
        <taxon>Flavobacteriaceae</taxon>
        <taxon>Flavivirga</taxon>
    </lineage>
</organism>
<dbReference type="EMBL" id="JAUOEL010000004">
    <property type="protein sequence ID" value="MDO5975220.1"/>
    <property type="molecule type" value="Genomic_DNA"/>
</dbReference>
<comment type="caution">
    <text evidence="1">The sequence shown here is derived from an EMBL/GenBank/DDBJ whole genome shotgun (WGS) entry which is preliminary data.</text>
</comment>
<accession>A0ABT8WQB8</accession>
<evidence type="ECO:0000313" key="1">
    <source>
        <dbReference type="EMBL" id="MDO5975220.1"/>
    </source>
</evidence>
<dbReference type="Proteomes" id="UP001176806">
    <property type="component" value="Unassembled WGS sequence"/>
</dbReference>
<sequence>MSFNHKYRTLCTVNLYHQYFLNDGVERFDNLANPDLKKEQLEKYNVQSFLQIKPTERTKKLMSGQKIVMKQNRSGFVLWIQAEDTITDGIYKPKIDVSQTDQFDFLLYVTDPLFENYSTVVGVPDIPFYFSNKKPATELGVFSEINIETDIPQTPIEDYDITAFTYETVSEKLSSSEKKGLFGIISLSVQADTASNSLLDTSGLTQATTPTFKVQLRNRETFWSYLDATDGTLIHKSPTLLPLVQNGIVGYTFDTTAKRASAEPNRLVFVKDGSGTIIETISEIFISN</sequence>
<dbReference type="RefSeq" id="WP_303302395.1">
    <property type="nucleotide sequence ID" value="NZ_BAABDA010000035.1"/>
</dbReference>
<keyword evidence="2" id="KW-1185">Reference proteome</keyword>
<gene>
    <name evidence="1" type="ORF">Q4Q40_13565</name>
</gene>
<reference evidence="1" key="1">
    <citation type="submission" date="2023-07" db="EMBL/GenBank/DDBJ databases">
        <title>Two novel species in the genus Flavivirga.</title>
        <authorList>
            <person name="Kwon K."/>
        </authorList>
    </citation>
    <scope>NUCLEOTIDE SEQUENCE</scope>
    <source>
        <strain evidence="1">KACC 14158</strain>
    </source>
</reference>
<proteinExistence type="predicted"/>